<evidence type="ECO:0000256" key="10">
    <source>
        <dbReference type="ARBA" id="ARBA00023201"/>
    </source>
</evidence>
<comment type="caution">
    <text evidence="13">The sequence shown here is derived from an EMBL/GenBank/DDBJ whole genome shotgun (WGS) entry which is preliminary data.</text>
</comment>
<dbReference type="InterPro" id="IPR004771">
    <property type="entry name" value="K/H_exchanger"/>
</dbReference>
<comment type="subcellular location">
    <subcellularLocation>
        <location evidence="1">Membrane</location>
        <topology evidence="1">Multi-pass membrane protein</topology>
    </subcellularLocation>
</comment>
<dbReference type="RefSeq" id="WP_379952068.1">
    <property type="nucleotide sequence ID" value="NZ_JBHMAF010000196.1"/>
</dbReference>
<feature type="transmembrane region" description="Helical" evidence="11">
    <location>
        <begin position="85"/>
        <end position="107"/>
    </location>
</feature>
<gene>
    <name evidence="13" type="ORF">ACFFMS_27880</name>
</gene>
<evidence type="ECO:0000256" key="5">
    <source>
        <dbReference type="ARBA" id="ARBA00022692"/>
    </source>
</evidence>
<feature type="transmembrane region" description="Helical" evidence="11">
    <location>
        <begin position="350"/>
        <end position="372"/>
    </location>
</feature>
<organism evidence="13 14">
    <name type="scientific">Ectobacillus funiculus</name>
    <dbReference type="NCBI Taxonomy" id="137993"/>
    <lineage>
        <taxon>Bacteria</taxon>
        <taxon>Bacillati</taxon>
        <taxon>Bacillota</taxon>
        <taxon>Bacilli</taxon>
        <taxon>Bacillales</taxon>
        <taxon>Bacillaceae</taxon>
        <taxon>Ectobacillus</taxon>
    </lineage>
</organism>
<feature type="transmembrane region" description="Helical" evidence="11">
    <location>
        <begin position="261"/>
        <end position="280"/>
    </location>
</feature>
<dbReference type="NCBIfam" id="TIGR00932">
    <property type="entry name" value="2a37"/>
    <property type="match status" value="1"/>
</dbReference>
<evidence type="ECO:0000256" key="7">
    <source>
        <dbReference type="ARBA" id="ARBA00023053"/>
    </source>
</evidence>
<keyword evidence="3" id="KW-0813">Transport</keyword>
<comment type="similarity">
    <text evidence="2">Belongs to the monovalent cation:proton antiporter 2 (CPA2) transporter (TC 2.A.37) family.</text>
</comment>
<evidence type="ECO:0000256" key="3">
    <source>
        <dbReference type="ARBA" id="ARBA00022448"/>
    </source>
</evidence>
<dbReference type="Proteomes" id="UP001589609">
    <property type="component" value="Unassembled WGS sequence"/>
</dbReference>
<feature type="transmembrane region" description="Helical" evidence="11">
    <location>
        <begin position="319"/>
        <end position="338"/>
    </location>
</feature>
<feature type="transmembrane region" description="Helical" evidence="11">
    <location>
        <begin position="231"/>
        <end position="249"/>
    </location>
</feature>
<feature type="transmembrane region" description="Helical" evidence="11">
    <location>
        <begin position="207"/>
        <end position="225"/>
    </location>
</feature>
<proteinExistence type="inferred from homology"/>
<keyword evidence="5 11" id="KW-0812">Transmembrane</keyword>
<evidence type="ECO:0000256" key="4">
    <source>
        <dbReference type="ARBA" id="ARBA00022449"/>
    </source>
</evidence>
<evidence type="ECO:0000256" key="8">
    <source>
        <dbReference type="ARBA" id="ARBA00023065"/>
    </source>
</evidence>
<reference evidence="13 14" key="1">
    <citation type="submission" date="2024-09" db="EMBL/GenBank/DDBJ databases">
        <authorList>
            <person name="Sun Q."/>
            <person name="Mori K."/>
        </authorList>
    </citation>
    <scope>NUCLEOTIDE SEQUENCE [LARGE SCALE GENOMIC DNA]</scope>
    <source>
        <strain evidence="13 14">JCM 11201</strain>
    </source>
</reference>
<keyword evidence="4" id="KW-0050">Antiport</keyword>
<dbReference type="Gene3D" id="1.20.1530.20">
    <property type="match status" value="1"/>
</dbReference>
<accession>A0ABV5WP10</accession>
<feature type="transmembrane region" description="Helical" evidence="11">
    <location>
        <begin position="143"/>
        <end position="167"/>
    </location>
</feature>
<dbReference type="Pfam" id="PF00999">
    <property type="entry name" value="Na_H_Exchanger"/>
    <property type="match status" value="1"/>
</dbReference>
<feature type="transmembrane region" description="Helical" evidence="11">
    <location>
        <begin position="286"/>
        <end position="307"/>
    </location>
</feature>
<feature type="transmembrane region" description="Helical" evidence="11">
    <location>
        <begin position="173"/>
        <end position="195"/>
    </location>
</feature>
<keyword evidence="9 11" id="KW-0472">Membrane</keyword>
<evidence type="ECO:0000256" key="1">
    <source>
        <dbReference type="ARBA" id="ARBA00004141"/>
    </source>
</evidence>
<keyword evidence="8" id="KW-0406">Ion transport</keyword>
<keyword evidence="10" id="KW-0739">Sodium transport</keyword>
<keyword evidence="7" id="KW-0915">Sodium</keyword>
<dbReference type="EMBL" id="JBHMAF010000196">
    <property type="protein sequence ID" value="MFB9762050.1"/>
    <property type="molecule type" value="Genomic_DNA"/>
</dbReference>
<name>A0ABV5WP10_9BACI</name>
<dbReference type="PANTHER" id="PTHR43562:SF3">
    <property type="entry name" value="SODIUM ION_PROTON EXCHANGER (EUROFUNG)"/>
    <property type="match status" value="1"/>
</dbReference>
<evidence type="ECO:0000256" key="11">
    <source>
        <dbReference type="SAM" id="Phobius"/>
    </source>
</evidence>
<evidence type="ECO:0000256" key="9">
    <source>
        <dbReference type="ARBA" id="ARBA00023136"/>
    </source>
</evidence>
<dbReference type="InterPro" id="IPR006153">
    <property type="entry name" value="Cation/H_exchanger_TM"/>
</dbReference>
<keyword evidence="6 11" id="KW-1133">Transmembrane helix</keyword>
<evidence type="ECO:0000259" key="12">
    <source>
        <dbReference type="Pfam" id="PF00999"/>
    </source>
</evidence>
<evidence type="ECO:0000313" key="14">
    <source>
        <dbReference type="Proteomes" id="UP001589609"/>
    </source>
</evidence>
<evidence type="ECO:0000256" key="2">
    <source>
        <dbReference type="ARBA" id="ARBA00005551"/>
    </source>
</evidence>
<feature type="transmembrane region" description="Helical" evidence="11">
    <location>
        <begin position="113"/>
        <end position="131"/>
    </location>
</feature>
<keyword evidence="14" id="KW-1185">Reference proteome</keyword>
<dbReference type="InterPro" id="IPR038770">
    <property type="entry name" value="Na+/solute_symporter_sf"/>
</dbReference>
<evidence type="ECO:0000313" key="13">
    <source>
        <dbReference type="EMBL" id="MFB9762050.1"/>
    </source>
</evidence>
<evidence type="ECO:0000256" key="6">
    <source>
        <dbReference type="ARBA" id="ARBA00022989"/>
    </source>
</evidence>
<protein>
    <submittedName>
        <fullName evidence="13">Cation:proton antiporter</fullName>
    </submittedName>
</protein>
<sequence length="382" mass="40172">MLVFQLAIILLASKIAGDVSVRLGQPSVLGKLLIGIVLGPSVLGLVHDTEILEELSQIGVILLMFIAGLETDIDEFKRTGKASSFVGIGGIILPLLVGYGSGILLNLSSIESWFLGLLLSATSVSISVQALKEMNRLKSREGATILGAAVIDDVVVIIALAFLMSMAGGDVHLGAMILKKVIFFAGAILIGWKIVPFILKRFAPLRVTEAVISAALIICFMYAYLAEYAGVAAIIGAYIAGVAISVTSYKHEVFEKVETISYSIFVPVFFTSIGVSAQFSGIAENIGLIVSLSIVAILTKLVGASLGAKVSGFGWRSSLGIGAAMVSRGEVALIISAIGLESNLLSQDLFAVIVVVVLITTIVTPPMMKWLFTKQGQVKSNA</sequence>
<feature type="domain" description="Cation/H+ exchanger transmembrane" evidence="12">
    <location>
        <begin position="15"/>
        <end position="373"/>
    </location>
</feature>
<dbReference type="PANTHER" id="PTHR43562">
    <property type="entry name" value="NAPA-TYPE SODIUM/HYDROGEN ANTIPORTER"/>
    <property type="match status" value="1"/>
</dbReference>